<protein>
    <submittedName>
        <fullName evidence="2">Uncharacterized protein</fullName>
    </submittedName>
</protein>
<dbReference type="EMBL" id="OV725080">
    <property type="protein sequence ID" value="CAH1398316.1"/>
    <property type="molecule type" value="Genomic_DNA"/>
</dbReference>
<sequence>MNSVTFNLSTGITQPSTQPNPKHQTPEVQAVLIGVDILFN</sequence>
<evidence type="ECO:0000313" key="2">
    <source>
        <dbReference type="EMBL" id="CAH1398316.1"/>
    </source>
</evidence>
<evidence type="ECO:0000256" key="1">
    <source>
        <dbReference type="SAM" id="MobiDB-lite"/>
    </source>
</evidence>
<name>A0A9P0HAM4_NEZVI</name>
<proteinExistence type="predicted"/>
<evidence type="ECO:0000313" key="3">
    <source>
        <dbReference type="Proteomes" id="UP001152798"/>
    </source>
</evidence>
<dbReference type="AlphaFoldDB" id="A0A9P0HAM4"/>
<organism evidence="2 3">
    <name type="scientific">Nezara viridula</name>
    <name type="common">Southern green stink bug</name>
    <name type="synonym">Cimex viridulus</name>
    <dbReference type="NCBI Taxonomy" id="85310"/>
    <lineage>
        <taxon>Eukaryota</taxon>
        <taxon>Metazoa</taxon>
        <taxon>Ecdysozoa</taxon>
        <taxon>Arthropoda</taxon>
        <taxon>Hexapoda</taxon>
        <taxon>Insecta</taxon>
        <taxon>Pterygota</taxon>
        <taxon>Neoptera</taxon>
        <taxon>Paraneoptera</taxon>
        <taxon>Hemiptera</taxon>
        <taxon>Heteroptera</taxon>
        <taxon>Panheteroptera</taxon>
        <taxon>Pentatomomorpha</taxon>
        <taxon>Pentatomoidea</taxon>
        <taxon>Pentatomidae</taxon>
        <taxon>Pentatominae</taxon>
        <taxon>Nezara</taxon>
    </lineage>
</organism>
<feature type="region of interest" description="Disordered" evidence="1">
    <location>
        <begin position="1"/>
        <end position="25"/>
    </location>
</feature>
<reference evidence="2" key="1">
    <citation type="submission" date="2022-01" db="EMBL/GenBank/DDBJ databases">
        <authorList>
            <person name="King R."/>
        </authorList>
    </citation>
    <scope>NUCLEOTIDE SEQUENCE</scope>
</reference>
<keyword evidence="3" id="KW-1185">Reference proteome</keyword>
<accession>A0A9P0HAM4</accession>
<gene>
    <name evidence="2" type="ORF">NEZAVI_LOCUS7990</name>
</gene>
<dbReference type="Proteomes" id="UP001152798">
    <property type="component" value="Chromosome 4"/>
</dbReference>